<dbReference type="SMART" id="SM00906">
    <property type="entry name" value="Fungal_trans"/>
    <property type="match status" value="1"/>
</dbReference>
<feature type="region of interest" description="Disordered" evidence="3">
    <location>
        <begin position="900"/>
        <end position="920"/>
    </location>
</feature>
<dbReference type="GO" id="GO:0003677">
    <property type="term" value="F:DNA binding"/>
    <property type="evidence" value="ECO:0007669"/>
    <property type="project" value="InterPro"/>
</dbReference>
<evidence type="ECO:0000256" key="2">
    <source>
        <dbReference type="ARBA" id="ARBA00023242"/>
    </source>
</evidence>
<dbReference type="InParanoid" id="K1VXT1"/>
<dbReference type="OMA" id="ANTARYQ"/>
<dbReference type="GO" id="GO:0005634">
    <property type="term" value="C:nucleus"/>
    <property type="evidence" value="ECO:0007669"/>
    <property type="project" value="UniProtKB-SubCell"/>
</dbReference>
<comment type="subcellular location">
    <subcellularLocation>
        <location evidence="1">Nucleus</location>
    </subcellularLocation>
</comment>
<keyword evidence="2" id="KW-0539">Nucleus</keyword>
<feature type="compositionally biased region" description="Polar residues" evidence="3">
    <location>
        <begin position="789"/>
        <end position="800"/>
    </location>
</feature>
<dbReference type="InterPro" id="IPR050613">
    <property type="entry name" value="Sec_Metabolite_Reg"/>
</dbReference>
<evidence type="ECO:0000313" key="5">
    <source>
        <dbReference type="EMBL" id="EKD04317.1"/>
    </source>
</evidence>
<feature type="region of interest" description="Disordered" evidence="3">
    <location>
        <begin position="237"/>
        <end position="273"/>
    </location>
</feature>
<feature type="compositionally biased region" description="Basic and acidic residues" evidence="3">
    <location>
        <begin position="153"/>
        <end position="163"/>
    </location>
</feature>
<dbReference type="PANTHER" id="PTHR31001:SF56">
    <property type="entry name" value="ZN(2)-C6 FUNGAL-TYPE DOMAIN-CONTAINING PROTEIN"/>
    <property type="match status" value="1"/>
</dbReference>
<accession>K1VXT1</accession>
<protein>
    <recommendedName>
        <fullName evidence="4">Xylanolytic transcriptional activator regulatory domain-containing protein</fullName>
    </recommendedName>
</protein>
<dbReference type="AlphaFoldDB" id="K1VXT1"/>
<dbReference type="GO" id="GO:0008270">
    <property type="term" value="F:zinc ion binding"/>
    <property type="evidence" value="ECO:0007669"/>
    <property type="project" value="InterPro"/>
</dbReference>
<dbReference type="Proteomes" id="UP000006757">
    <property type="component" value="Unassembled WGS sequence"/>
</dbReference>
<feature type="domain" description="Xylanolytic transcriptional activator regulatory" evidence="4">
    <location>
        <begin position="482"/>
        <end position="555"/>
    </location>
</feature>
<feature type="region of interest" description="Disordered" evidence="3">
    <location>
        <begin position="789"/>
        <end position="811"/>
    </location>
</feature>
<dbReference type="CDD" id="cd12148">
    <property type="entry name" value="fungal_TF_MHR"/>
    <property type="match status" value="1"/>
</dbReference>
<proteinExistence type="predicted"/>
<gene>
    <name evidence="5" type="ORF">A1Q2_01348</name>
</gene>
<comment type="caution">
    <text evidence="5">The sequence shown here is derived from an EMBL/GenBank/DDBJ whole genome shotgun (WGS) entry which is preliminary data.</text>
</comment>
<sequence length="920" mass="104277">MLLPAIAVRFALLDRDEPSCRFVVAILPIPPSPRLPASAIRPLPRSEQSLVAVNLLSSTSLRHCGLVADLAECEEGEEDTRKTHHEHSRGPREPLSGAPGAAESETAQLCCRGENPNEASGPVINEMRERLTAIETMLLRFGERVGRSRSRSRSYDRERDHDRDRHRRYRREFSRSRSPDLDHDRGRHRDRERDREHGGDFWSDGGRDRSDRPGQISYARDTRDREWEPRRVAWDDRGRTRDMSRDPRDEPRQLNRQPYSTSPIHQRQEPQDNYGTLVIDKSGRSKWLGPTAGTEWLKNVSFTVTPQADMQQELSSSARPRSTSPQSSSPTRVDESGGLFPFPSWGPPPTMDTLKSHLPAPEVAKDLLDCYYENYAWNHDVAPRQGVEPIFNKVYEYSDEPLAQRVHLQQLALLFIIFAMGALHNPELPPHHPSAEHHLAASRWCLVKGDFMGVNTVPGLQALVIMAHYHLETEKGRSGDSAWPLWGLAMRLVTAMGLHIDGERWNLPDQVIQDRRHVFWECQTIDVFQSNCFSRPSSLRSEHIDTEFPSYPSTTPHDASWSDNVFRQLKFELCRISGAVLDQAMSVRSTPYSKIGQLYDRLCTFERQIPFNLRCRTALQALSSVYQDTEAAIKDSPNIKLDNLHLTFQQFTLSLNVSETIIFLQRPYFIKALQENPKDPTKSIYGKSYLAIVERCTVIIEVVAGLYECFPRVTARHWFFWYHLFTAAICIGTMIIKNSSNPLSQLALVQIDHAIKLYSSVIKLNPTPSLIQNHQWLLHLRQRALAASEQESTGSSSAPRESTEDDDDDDIDVKLMGWRTRLIQRATAAKKYTPPPSTGVPAQPPTAPVPQLDAVLQQHMLQFAPQSTDISTDLFFWDPTIMLGSREDAGNNGQLVELGPDTAHGQRGHDGDAAVVSQFA</sequence>
<dbReference type="GO" id="GO:0006351">
    <property type="term" value="P:DNA-templated transcription"/>
    <property type="evidence" value="ECO:0007669"/>
    <property type="project" value="InterPro"/>
</dbReference>
<evidence type="ECO:0000313" key="6">
    <source>
        <dbReference type="Proteomes" id="UP000006757"/>
    </source>
</evidence>
<dbReference type="OrthoDB" id="424974at2759"/>
<feature type="region of interest" description="Disordered" evidence="3">
    <location>
        <begin position="75"/>
        <end position="106"/>
    </location>
</feature>
<dbReference type="Pfam" id="PF04082">
    <property type="entry name" value="Fungal_trans"/>
    <property type="match status" value="1"/>
</dbReference>
<organism evidence="5 6">
    <name type="scientific">Trichosporon asahii var. asahii (strain CBS 8904)</name>
    <name type="common">Yeast</name>
    <dbReference type="NCBI Taxonomy" id="1220162"/>
    <lineage>
        <taxon>Eukaryota</taxon>
        <taxon>Fungi</taxon>
        <taxon>Dikarya</taxon>
        <taxon>Basidiomycota</taxon>
        <taxon>Agaricomycotina</taxon>
        <taxon>Tremellomycetes</taxon>
        <taxon>Trichosporonales</taxon>
        <taxon>Trichosporonaceae</taxon>
        <taxon>Trichosporon</taxon>
    </lineage>
</organism>
<dbReference type="EMBL" id="AMBO01000227">
    <property type="protein sequence ID" value="EKD04317.1"/>
    <property type="molecule type" value="Genomic_DNA"/>
</dbReference>
<evidence type="ECO:0000259" key="4">
    <source>
        <dbReference type="SMART" id="SM00906"/>
    </source>
</evidence>
<dbReference type="InterPro" id="IPR007219">
    <property type="entry name" value="XnlR_reg_dom"/>
</dbReference>
<reference evidence="5 6" key="1">
    <citation type="journal article" date="2012" name="Eukaryot. Cell">
        <title>Genome sequence of the Trichosporon asahii environmental strain CBS 8904.</title>
        <authorList>
            <person name="Yang R.Y."/>
            <person name="Li H.T."/>
            <person name="Zhu H."/>
            <person name="Zhou G.P."/>
            <person name="Wang M."/>
            <person name="Wang L."/>
        </authorList>
    </citation>
    <scope>NUCLEOTIDE SEQUENCE [LARGE SCALE GENOMIC DNA]</scope>
    <source>
        <strain evidence="5 6">CBS 8904</strain>
    </source>
</reference>
<evidence type="ECO:0000256" key="3">
    <source>
        <dbReference type="SAM" id="MobiDB-lite"/>
    </source>
</evidence>
<dbReference type="PANTHER" id="PTHR31001">
    <property type="entry name" value="UNCHARACTERIZED TRANSCRIPTIONAL REGULATORY PROTEIN"/>
    <property type="match status" value="1"/>
</dbReference>
<feature type="compositionally biased region" description="Basic and acidic residues" evidence="3">
    <location>
        <begin position="237"/>
        <end position="253"/>
    </location>
</feature>
<dbReference type="HOGENOM" id="CLU_319626_0_0_1"/>
<name>K1VXT1_TRIAC</name>
<feature type="compositionally biased region" description="Basic and acidic residues" evidence="3">
    <location>
        <begin position="171"/>
        <end position="212"/>
    </location>
</feature>
<dbReference type="STRING" id="1220162.K1VXT1"/>
<feature type="compositionally biased region" description="Polar residues" evidence="3">
    <location>
        <begin position="254"/>
        <end position="265"/>
    </location>
</feature>
<evidence type="ECO:0000256" key="1">
    <source>
        <dbReference type="ARBA" id="ARBA00004123"/>
    </source>
</evidence>
<feature type="region of interest" description="Disordered" evidence="3">
    <location>
        <begin position="309"/>
        <end position="346"/>
    </location>
</feature>
<keyword evidence="6" id="KW-1185">Reference proteome</keyword>
<feature type="region of interest" description="Disordered" evidence="3">
    <location>
        <begin position="145"/>
        <end position="223"/>
    </location>
</feature>
<dbReference type="eggNOG" id="ENOG502RYE1">
    <property type="taxonomic scope" value="Eukaryota"/>
</dbReference>
<feature type="compositionally biased region" description="Low complexity" evidence="3">
    <location>
        <begin position="315"/>
        <end position="331"/>
    </location>
</feature>